<accession>A0A7H0LKV8</accession>
<protein>
    <recommendedName>
        <fullName evidence="4">Hydrogenase</fullName>
    </recommendedName>
</protein>
<sequence>MTPGSFRKSLLVAGAVLFLLGLLQGVAVHSFLNPRMALSAHLTAVQSGMAIMIAGLVWPTITLAPVLKGVAHWTLVTGMYGLWIALTLSAATGASDALPIAGAGYSATPPAERLVSALIVISSASMVLGWGLLAIGLLRSKQA</sequence>
<proteinExistence type="predicted"/>
<name>A0A7H0LKV8_9SPHN</name>
<keyword evidence="1" id="KW-0812">Transmembrane</keyword>
<dbReference type="EMBL" id="CP061038">
    <property type="protein sequence ID" value="QNQ10311.1"/>
    <property type="molecule type" value="Genomic_DNA"/>
</dbReference>
<evidence type="ECO:0000313" key="2">
    <source>
        <dbReference type="EMBL" id="QNQ10311.1"/>
    </source>
</evidence>
<dbReference type="RefSeq" id="WP_187762611.1">
    <property type="nucleotide sequence ID" value="NZ_CP061038.1"/>
</dbReference>
<feature type="transmembrane region" description="Helical" evidence="1">
    <location>
        <begin position="114"/>
        <end position="138"/>
    </location>
</feature>
<reference evidence="2 3" key="1">
    <citation type="submission" date="2020-09" db="EMBL/GenBank/DDBJ databases">
        <title>Sphingomonas sp., a new species isolated from pork steak.</title>
        <authorList>
            <person name="Heidler von Heilborn D."/>
        </authorList>
    </citation>
    <scope>NUCLEOTIDE SEQUENCE [LARGE SCALE GENOMIC DNA]</scope>
    <source>
        <strain evidence="3">S8-3T</strain>
    </source>
</reference>
<dbReference type="AlphaFoldDB" id="A0A7H0LKV8"/>
<feature type="transmembrane region" description="Helical" evidence="1">
    <location>
        <begin position="37"/>
        <end position="58"/>
    </location>
</feature>
<keyword evidence="3" id="KW-1185">Reference proteome</keyword>
<evidence type="ECO:0000313" key="3">
    <source>
        <dbReference type="Proteomes" id="UP000516148"/>
    </source>
</evidence>
<organism evidence="2 3">
    <name type="scientific">Sphingomonas alpina</name>
    <dbReference type="NCBI Taxonomy" id="653931"/>
    <lineage>
        <taxon>Bacteria</taxon>
        <taxon>Pseudomonadati</taxon>
        <taxon>Pseudomonadota</taxon>
        <taxon>Alphaproteobacteria</taxon>
        <taxon>Sphingomonadales</taxon>
        <taxon>Sphingomonadaceae</taxon>
        <taxon>Sphingomonas</taxon>
    </lineage>
</organism>
<evidence type="ECO:0000256" key="1">
    <source>
        <dbReference type="SAM" id="Phobius"/>
    </source>
</evidence>
<evidence type="ECO:0008006" key="4">
    <source>
        <dbReference type="Google" id="ProtNLM"/>
    </source>
</evidence>
<dbReference type="KEGG" id="spap:H3Z74_03460"/>
<gene>
    <name evidence="2" type="ORF">H3Z74_03460</name>
</gene>
<feature type="transmembrane region" description="Helical" evidence="1">
    <location>
        <begin position="70"/>
        <end position="94"/>
    </location>
</feature>
<keyword evidence="1" id="KW-0472">Membrane</keyword>
<dbReference type="Proteomes" id="UP000516148">
    <property type="component" value="Chromosome"/>
</dbReference>
<keyword evidence="1" id="KW-1133">Transmembrane helix</keyword>